<evidence type="ECO:0000256" key="3">
    <source>
        <dbReference type="ARBA" id="ARBA00022692"/>
    </source>
</evidence>
<feature type="domain" description="Neurotransmitter-gated ion-channel ligand-binding" evidence="16">
    <location>
        <begin position="32"/>
        <end position="239"/>
    </location>
</feature>
<dbReference type="InterPro" id="IPR002394">
    <property type="entry name" value="Nicotinic_acetylcholine_rcpt"/>
</dbReference>
<comment type="similarity">
    <text evidence="14">Belongs to the ligand-gated ion channel (TC 1.A.9) family.</text>
</comment>
<dbReference type="PRINTS" id="PR00252">
    <property type="entry name" value="NRIONCHANNEL"/>
</dbReference>
<comment type="caution">
    <text evidence="18">The sequence shown here is derived from an EMBL/GenBank/DDBJ whole genome shotgun (WGS) entry which is preliminary data.</text>
</comment>
<dbReference type="InterPro" id="IPR036719">
    <property type="entry name" value="Neuro-gated_channel_TM_sf"/>
</dbReference>
<dbReference type="InterPro" id="IPR018000">
    <property type="entry name" value="Neurotransmitter_ion_chnl_CS"/>
</dbReference>
<evidence type="ECO:0000256" key="9">
    <source>
        <dbReference type="ARBA" id="ARBA00023170"/>
    </source>
</evidence>
<protein>
    <submittedName>
        <fullName evidence="18">Uncharacterized protein</fullName>
    </submittedName>
</protein>
<keyword evidence="19" id="KW-1185">Reference proteome</keyword>
<feature type="transmembrane region" description="Helical" evidence="14">
    <location>
        <begin position="6"/>
        <end position="25"/>
    </location>
</feature>
<dbReference type="InterPro" id="IPR036734">
    <property type="entry name" value="Neur_chan_lig-bd_sf"/>
</dbReference>
<evidence type="ECO:0000256" key="6">
    <source>
        <dbReference type="ARBA" id="ARBA00023065"/>
    </source>
</evidence>
<evidence type="ECO:0000256" key="4">
    <source>
        <dbReference type="ARBA" id="ARBA00022989"/>
    </source>
</evidence>
<dbReference type="PRINTS" id="PR00254">
    <property type="entry name" value="NICOTINICR"/>
</dbReference>
<evidence type="ECO:0000313" key="18">
    <source>
        <dbReference type="EMBL" id="PVD20153.1"/>
    </source>
</evidence>
<feature type="transmembrane region" description="Helical" evidence="14">
    <location>
        <begin position="271"/>
        <end position="289"/>
    </location>
</feature>
<dbReference type="InterPro" id="IPR006029">
    <property type="entry name" value="Neurotrans-gated_channel_TM"/>
</dbReference>
<dbReference type="InterPro" id="IPR006201">
    <property type="entry name" value="Neur_channel"/>
</dbReference>
<keyword evidence="2" id="KW-1003">Cell membrane</keyword>
<evidence type="ECO:0000256" key="1">
    <source>
        <dbReference type="ARBA" id="ARBA00022448"/>
    </source>
</evidence>
<name>A0A2T7NG54_POMCA</name>
<dbReference type="GO" id="GO:0045211">
    <property type="term" value="C:postsynaptic membrane"/>
    <property type="evidence" value="ECO:0007669"/>
    <property type="project" value="InterPro"/>
</dbReference>
<accession>A0A2T7NG54</accession>
<gene>
    <name evidence="18" type="ORF">C0Q70_20647</name>
</gene>
<evidence type="ECO:0000256" key="11">
    <source>
        <dbReference type="ARBA" id="ARBA00023286"/>
    </source>
</evidence>
<evidence type="ECO:0000256" key="2">
    <source>
        <dbReference type="ARBA" id="ARBA00022475"/>
    </source>
</evidence>
<dbReference type="SUPFAM" id="SSF90112">
    <property type="entry name" value="Neurotransmitter-gated ion-channel transmembrane pore"/>
    <property type="match status" value="1"/>
</dbReference>
<dbReference type="PROSITE" id="PS00236">
    <property type="entry name" value="NEUROTR_ION_CHANNEL"/>
    <property type="match status" value="1"/>
</dbReference>
<feature type="domain" description="Neurotransmitter-gated ion-channel transmembrane" evidence="17">
    <location>
        <begin position="586"/>
        <end position="727"/>
    </location>
</feature>
<feature type="transmembrane region" description="Helical" evidence="14">
    <location>
        <begin position="240"/>
        <end position="265"/>
    </location>
</feature>
<evidence type="ECO:0000256" key="10">
    <source>
        <dbReference type="ARBA" id="ARBA00023180"/>
    </source>
</evidence>
<dbReference type="SUPFAM" id="SSF63712">
    <property type="entry name" value="Nicotinic receptor ligand binding domain-like"/>
    <property type="match status" value="1"/>
</dbReference>
<reference evidence="18 19" key="1">
    <citation type="submission" date="2018-04" db="EMBL/GenBank/DDBJ databases">
        <title>The genome of golden apple snail Pomacea canaliculata provides insight into stress tolerance and invasive adaptation.</title>
        <authorList>
            <person name="Liu C."/>
            <person name="Liu B."/>
            <person name="Ren Y."/>
            <person name="Zhang Y."/>
            <person name="Wang H."/>
            <person name="Li S."/>
            <person name="Jiang F."/>
            <person name="Yin L."/>
            <person name="Zhang G."/>
            <person name="Qian W."/>
            <person name="Fan W."/>
        </authorList>
    </citation>
    <scope>NUCLEOTIDE SEQUENCE [LARGE SCALE GENOMIC DNA]</scope>
    <source>
        <strain evidence="18">SZHN2017</strain>
        <tissue evidence="18">Muscle</tissue>
    </source>
</reference>
<dbReference type="InterPro" id="IPR006202">
    <property type="entry name" value="Neur_chan_lig-bd"/>
</dbReference>
<organism evidence="18 19">
    <name type="scientific">Pomacea canaliculata</name>
    <name type="common">Golden apple snail</name>
    <dbReference type="NCBI Taxonomy" id="400727"/>
    <lineage>
        <taxon>Eukaryota</taxon>
        <taxon>Metazoa</taxon>
        <taxon>Spiralia</taxon>
        <taxon>Lophotrochozoa</taxon>
        <taxon>Mollusca</taxon>
        <taxon>Gastropoda</taxon>
        <taxon>Caenogastropoda</taxon>
        <taxon>Architaenioglossa</taxon>
        <taxon>Ampullarioidea</taxon>
        <taxon>Ampullariidae</taxon>
        <taxon>Pomacea</taxon>
    </lineage>
</organism>
<proteinExistence type="inferred from homology"/>
<dbReference type="EMBL" id="PZQS01000013">
    <property type="protein sequence ID" value="PVD20153.1"/>
    <property type="molecule type" value="Genomic_DNA"/>
</dbReference>
<feature type="region of interest" description="Disordered" evidence="15">
    <location>
        <begin position="604"/>
        <end position="671"/>
    </location>
</feature>
<evidence type="ECO:0000313" key="19">
    <source>
        <dbReference type="Proteomes" id="UP000245119"/>
    </source>
</evidence>
<feature type="domain" description="Neurotransmitter-gated ion-channel transmembrane" evidence="17">
    <location>
        <begin position="246"/>
        <end position="355"/>
    </location>
</feature>
<dbReference type="Proteomes" id="UP000245119">
    <property type="component" value="Linkage Group LG13"/>
</dbReference>
<feature type="compositionally biased region" description="Polar residues" evidence="15">
    <location>
        <begin position="618"/>
        <end position="628"/>
    </location>
</feature>
<sequence>MSAPPLGGRCYCLGLCLLLSLPLFLSAAKTDEQKLMDAVLHDYNTASRPVYNASKKVTVKFGLTLTQISDMDEVNQVLTINVWLEQEWDDERLIWDPKDYNGLQILRIPCEKIWLPDIVLYNSADDFTTGYMKSKAMVRHTGNVFWPPPAKFRSSCKIDITYFPFDDQECELKFGSWTYDGFQVDITNRSAAVDLKNYVYSGEWELLDVKIRRTEVVTQVMELQEIQNVRFTIIIRRKTLYYLFNIIFPCLWLTILSLLGFWLPPDSGEKITLGITVLLAFSVFMLLIAESMPATSEFVPLIGIYLTVTMAMTSLSIILTVLVLQLHHVGPHQKRVPRWMWTLVIDVLAPLVCLCHFSHRYSNLHAKTATGDPHYRVLDPGKPEDILLNTFDAEVPAGSPSGVSARPNRVGRGRGNCNGIIPAAARVEDRGDKHLGREVPRVDGSRLDLDRSRRMGNYGCGIPPGSVNAGLNPSVGASVRETRSNMGVCVNVSAKHPGVSPQSSLSLDPQSSHLSSRREEAVASGTCGGRPARKDPQFRPGEYIRTPQESRNHGDDQFGLNSPASGIGHQSPRDCLSVLVDTDSKKVSVGQTQKDQAERQLQLNEQNNDSSHPWIRQETYSHPGFSSRSSDEMLPPRNFSRSGENISQPIPSNLDPRTGSHQVSASRVNRDYQNERITQHLQVLISRDEADDRHRDIVTEWRVVAHVMDRLLFWLFLIVAIVSSVIILIIKPLTKPETWQKN</sequence>
<keyword evidence="10" id="KW-0325">Glycoprotein</keyword>
<keyword evidence="11" id="KW-1071">Ligand-gated ion channel</keyword>
<evidence type="ECO:0000259" key="17">
    <source>
        <dbReference type="Pfam" id="PF02932"/>
    </source>
</evidence>
<dbReference type="Gene3D" id="1.20.58.390">
    <property type="entry name" value="Neurotransmitter-gated ion-channel transmembrane domain"/>
    <property type="match status" value="2"/>
</dbReference>
<evidence type="ECO:0000256" key="5">
    <source>
        <dbReference type="ARBA" id="ARBA00023018"/>
    </source>
</evidence>
<feature type="transmembrane region" description="Helical" evidence="14">
    <location>
        <begin position="339"/>
        <end position="357"/>
    </location>
</feature>
<feature type="region of interest" description="Disordered" evidence="15">
    <location>
        <begin position="493"/>
        <end position="572"/>
    </location>
</feature>
<keyword evidence="5" id="KW-0770">Synapse</keyword>
<comment type="caution">
    <text evidence="14">Lacks conserved residue(s) required for the propagation of feature annotation.</text>
</comment>
<evidence type="ECO:0000256" key="7">
    <source>
        <dbReference type="ARBA" id="ARBA00023136"/>
    </source>
</evidence>
<dbReference type="InterPro" id="IPR038050">
    <property type="entry name" value="Neuro_actylchol_rec"/>
</dbReference>
<evidence type="ECO:0000256" key="12">
    <source>
        <dbReference type="ARBA" id="ARBA00023303"/>
    </source>
</evidence>
<dbReference type="NCBIfam" id="TIGR00860">
    <property type="entry name" value="LIC"/>
    <property type="match status" value="1"/>
</dbReference>
<dbReference type="AlphaFoldDB" id="A0A2T7NG54"/>
<keyword evidence="8" id="KW-1015">Disulfide bond</keyword>
<feature type="transmembrane region" description="Helical" evidence="14">
    <location>
        <begin position="301"/>
        <end position="327"/>
    </location>
</feature>
<dbReference type="Pfam" id="PF02932">
    <property type="entry name" value="Neur_chan_memb"/>
    <property type="match status" value="2"/>
</dbReference>
<evidence type="ECO:0000256" key="15">
    <source>
        <dbReference type="SAM" id="MobiDB-lite"/>
    </source>
</evidence>
<dbReference type="OrthoDB" id="5975154at2759"/>
<dbReference type="Pfam" id="PF02931">
    <property type="entry name" value="Neur_chan_LBD"/>
    <property type="match status" value="1"/>
</dbReference>
<dbReference type="FunFam" id="2.70.170.10:FF:000005">
    <property type="entry name" value="Neuronal nicotinic acetylcholine receptor alpha4 subunit"/>
    <property type="match status" value="1"/>
</dbReference>
<dbReference type="CDD" id="cd18997">
    <property type="entry name" value="LGIC_ECD_nAChR"/>
    <property type="match status" value="1"/>
</dbReference>
<keyword evidence="6 14" id="KW-0406">Ion transport</keyword>
<keyword evidence="1 14" id="KW-0813">Transport</keyword>
<evidence type="ECO:0000259" key="16">
    <source>
        <dbReference type="Pfam" id="PF02931"/>
    </source>
</evidence>
<keyword evidence="9" id="KW-0675">Receptor</keyword>
<keyword evidence="4 14" id="KW-1133">Transmembrane helix</keyword>
<evidence type="ECO:0000256" key="14">
    <source>
        <dbReference type="RuleBase" id="RU000687"/>
    </source>
</evidence>
<keyword evidence="7 14" id="KW-0472">Membrane</keyword>
<comment type="subcellular location">
    <subcellularLocation>
        <location evidence="13">Synaptic cell membrane</location>
        <topology evidence="13">Multi-pass membrane protein</topology>
    </subcellularLocation>
</comment>
<evidence type="ECO:0000256" key="8">
    <source>
        <dbReference type="ARBA" id="ARBA00023157"/>
    </source>
</evidence>
<dbReference type="PANTHER" id="PTHR18945">
    <property type="entry name" value="NEUROTRANSMITTER GATED ION CHANNEL"/>
    <property type="match status" value="1"/>
</dbReference>
<feature type="compositionally biased region" description="Polar residues" evidence="15">
    <location>
        <begin position="639"/>
        <end position="651"/>
    </location>
</feature>
<evidence type="ECO:0000256" key="13">
    <source>
        <dbReference type="ARBA" id="ARBA00034099"/>
    </source>
</evidence>
<dbReference type="Gene3D" id="2.70.170.10">
    <property type="entry name" value="Neurotransmitter-gated ion-channel ligand-binding domain"/>
    <property type="match status" value="1"/>
</dbReference>
<feature type="transmembrane region" description="Helical" evidence="14">
    <location>
        <begin position="711"/>
        <end position="730"/>
    </location>
</feature>
<feature type="compositionally biased region" description="Low complexity" evidence="15">
    <location>
        <begin position="500"/>
        <end position="514"/>
    </location>
</feature>
<dbReference type="GO" id="GO:0004888">
    <property type="term" value="F:transmembrane signaling receptor activity"/>
    <property type="evidence" value="ECO:0007669"/>
    <property type="project" value="InterPro"/>
</dbReference>
<keyword evidence="12 14" id="KW-0407">Ion channel</keyword>
<dbReference type="FunFam" id="1.20.58.390:FF:000073">
    <property type="entry name" value="Neuronal acetylcholine receptor subunit alpha-9-II"/>
    <property type="match status" value="1"/>
</dbReference>
<dbReference type="CDD" id="cd19051">
    <property type="entry name" value="LGIC_TM_cation"/>
    <property type="match status" value="1"/>
</dbReference>
<dbReference type="GO" id="GO:0022848">
    <property type="term" value="F:acetylcholine-gated monoatomic cation-selective channel activity"/>
    <property type="evidence" value="ECO:0007669"/>
    <property type="project" value="InterPro"/>
</dbReference>
<keyword evidence="3 14" id="KW-0812">Transmembrane</keyword>